<feature type="compositionally biased region" description="Polar residues" evidence="3">
    <location>
        <begin position="24"/>
        <end position="38"/>
    </location>
</feature>
<comment type="subcellular location">
    <subcellularLocation>
        <location evidence="1">Nucleus</location>
    </subcellularLocation>
</comment>
<dbReference type="EMBL" id="JAHCVI010000001">
    <property type="protein sequence ID" value="KAG7291073.1"/>
    <property type="molecule type" value="Genomic_DNA"/>
</dbReference>
<organism evidence="4 5">
    <name type="scientific">Staphylotrichum longicolle</name>
    <dbReference type="NCBI Taxonomy" id="669026"/>
    <lineage>
        <taxon>Eukaryota</taxon>
        <taxon>Fungi</taxon>
        <taxon>Dikarya</taxon>
        <taxon>Ascomycota</taxon>
        <taxon>Pezizomycotina</taxon>
        <taxon>Sordariomycetes</taxon>
        <taxon>Sordariomycetidae</taxon>
        <taxon>Sordariales</taxon>
        <taxon>Chaetomiaceae</taxon>
        <taxon>Staphylotrichum</taxon>
    </lineage>
</organism>
<sequence length="390" mass="43086">MGGPTEGTYSVQPRHMNVKHPRNLNDNDIMTFDDSTNSPVNHSTQMSYFLQRIRIGEIIRAVLDASHPGSPDGDIADYDQILILDRLFEQAFLDLPPFFQGQRPLPPQKLDTLELQRVIIQLGLLSRRARLHRPFLLQQRGYEPRHHRSREICLQSTRAVVALSINIIQCSLNLDRCGPTPFTRRYPEAAETSDTGKGLSAHRLGLVINHLSTACTVLALYTGSFSASNSGSNPGIARGREGNATDKLEWAEVSDELAQACRVLGALEAESPVAADMLRNLVALLKRYRVQGAGVDNDDRPKQAVAAEVTTAATAAAAHEQTQWMAVDEMAAAPPFTEPMPRADERVAVDVVPDESSVNLDGLWDDFVMDSCHSYDQLFADLDYYCGIGY</sequence>
<gene>
    <name evidence="4" type="ORF">NEMBOFW57_001083</name>
</gene>
<dbReference type="PANTHER" id="PTHR31001">
    <property type="entry name" value="UNCHARACTERIZED TRANSCRIPTIONAL REGULATORY PROTEIN"/>
    <property type="match status" value="1"/>
</dbReference>
<keyword evidence="5" id="KW-1185">Reference proteome</keyword>
<evidence type="ECO:0000256" key="1">
    <source>
        <dbReference type="ARBA" id="ARBA00004123"/>
    </source>
</evidence>
<evidence type="ECO:0000256" key="3">
    <source>
        <dbReference type="SAM" id="MobiDB-lite"/>
    </source>
</evidence>
<feature type="region of interest" description="Disordered" evidence="3">
    <location>
        <begin position="1"/>
        <end position="38"/>
    </location>
</feature>
<comment type="caution">
    <text evidence="4">The sequence shown here is derived from an EMBL/GenBank/DDBJ whole genome shotgun (WGS) entry which is preliminary data.</text>
</comment>
<dbReference type="InterPro" id="IPR050613">
    <property type="entry name" value="Sec_Metabolite_Reg"/>
</dbReference>
<evidence type="ECO:0008006" key="6">
    <source>
        <dbReference type="Google" id="ProtNLM"/>
    </source>
</evidence>
<dbReference type="CDD" id="cd12148">
    <property type="entry name" value="fungal_TF_MHR"/>
    <property type="match status" value="1"/>
</dbReference>
<dbReference type="GO" id="GO:0005634">
    <property type="term" value="C:nucleus"/>
    <property type="evidence" value="ECO:0007669"/>
    <property type="project" value="UniProtKB-SubCell"/>
</dbReference>
<proteinExistence type="predicted"/>
<name>A0AAD4F0I1_9PEZI</name>
<evidence type="ECO:0000313" key="4">
    <source>
        <dbReference type="EMBL" id="KAG7291073.1"/>
    </source>
</evidence>
<protein>
    <recommendedName>
        <fullName evidence="6">Transcription factor domain-containing protein</fullName>
    </recommendedName>
</protein>
<accession>A0AAD4F0I1</accession>
<dbReference type="Proteomes" id="UP001197093">
    <property type="component" value="Unassembled WGS sequence"/>
</dbReference>
<evidence type="ECO:0000256" key="2">
    <source>
        <dbReference type="ARBA" id="ARBA00023242"/>
    </source>
</evidence>
<reference evidence="4" key="1">
    <citation type="submission" date="2023-02" db="EMBL/GenBank/DDBJ databases">
        <authorList>
            <person name="Palmer J.M."/>
        </authorList>
    </citation>
    <scope>NUCLEOTIDE SEQUENCE</scope>
    <source>
        <strain evidence="4">FW57</strain>
    </source>
</reference>
<dbReference type="AlphaFoldDB" id="A0AAD4F0I1"/>
<evidence type="ECO:0000313" key="5">
    <source>
        <dbReference type="Proteomes" id="UP001197093"/>
    </source>
</evidence>
<dbReference type="PANTHER" id="PTHR31001:SF90">
    <property type="entry name" value="CENTROMERE DNA-BINDING PROTEIN COMPLEX CBF3 SUBUNIT B"/>
    <property type="match status" value="1"/>
</dbReference>
<keyword evidence="2" id="KW-0539">Nucleus</keyword>